<feature type="transmembrane region" description="Helical" evidence="1">
    <location>
        <begin position="123"/>
        <end position="144"/>
    </location>
</feature>
<dbReference type="PANTHER" id="PTHR11161">
    <property type="entry name" value="O-ACYLTRANSFERASE"/>
    <property type="match status" value="1"/>
</dbReference>
<dbReference type="EMBL" id="MKHE01000027">
    <property type="protein sequence ID" value="OWK01741.1"/>
    <property type="molecule type" value="Genomic_DNA"/>
</dbReference>
<evidence type="ECO:0000313" key="2">
    <source>
        <dbReference type="EMBL" id="OWK01741.1"/>
    </source>
</evidence>
<reference evidence="2 3" key="1">
    <citation type="journal article" date="2018" name="Mol. Genet. Genomics">
        <title>The red deer Cervus elaphus genome CerEla1.0: sequencing, annotating, genes, and chromosomes.</title>
        <authorList>
            <person name="Bana N.A."/>
            <person name="Nyiri A."/>
            <person name="Nagy J."/>
            <person name="Frank K."/>
            <person name="Nagy T."/>
            <person name="Steger V."/>
            <person name="Schiller M."/>
            <person name="Lakatos P."/>
            <person name="Sugar L."/>
            <person name="Horn P."/>
            <person name="Barta E."/>
            <person name="Orosz L."/>
        </authorList>
    </citation>
    <scope>NUCLEOTIDE SEQUENCE [LARGE SCALE GENOMIC DNA]</scope>
    <source>
        <strain evidence="2">Hungarian</strain>
    </source>
</reference>
<protein>
    <recommendedName>
        <fullName evidence="4">Acyltransferase 3 domain-containing protein</fullName>
    </recommendedName>
</protein>
<evidence type="ECO:0008006" key="4">
    <source>
        <dbReference type="Google" id="ProtNLM"/>
    </source>
</evidence>
<feature type="transmembrane region" description="Helical" evidence="1">
    <location>
        <begin position="86"/>
        <end position="103"/>
    </location>
</feature>
<accession>A0A212C6X9</accession>
<gene>
    <name evidence="2" type="ORF">Celaphus_00017825</name>
</gene>
<dbReference type="OrthoDB" id="118951at2759"/>
<keyword evidence="1" id="KW-0472">Membrane</keyword>
<proteinExistence type="predicted"/>
<feature type="non-terminal residue" evidence="2">
    <location>
        <position position="1"/>
    </location>
</feature>
<evidence type="ECO:0000256" key="1">
    <source>
        <dbReference type="SAM" id="Phobius"/>
    </source>
</evidence>
<organism evidence="2 3">
    <name type="scientific">Cervus elaphus hippelaphus</name>
    <name type="common">European red deer</name>
    <dbReference type="NCBI Taxonomy" id="46360"/>
    <lineage>
        <taxon>Eukaryota</taxon>
        <taxon>Metazoa</taxon>
        <taxon>Chordata</taxon>
        <taxon>Craniata</taxon>
        <taxon>Vertebrata</taxon>
        <taxon>Euteleostomi</taxon>
        <taxon>Mammalia</taxon>
        <taxon>Eutheria</taxon>
        <taxon>Laurasiatheria</taxon>
        <taxon>Artiodactyla</taxon>
        <taxon>Ruminantia</taxon>
        <taxon>Pecora</taxon>
        <taxon>Cervidae</taxon>
        <taxon>Cervinae</taxon>
        <taxon>Cervus</taxon>
    </lineage>
</organism>
<keyword evidence="1" id="KW-0812">Transmembrane</keyword>
<dbReference type="InterPro" id="IPR052728">
    <property type="entry name" value="O2_lipid_transport_reg"/>
</dbReference>
<name>A0A212C6X9_CEREH</name>
<feature type="transmembrane region" description="Helical" evidence="1">
    <location>
        <begin position="156"/>
        <end position="177"/>
    </location>
</feature>
<dbReference type="Proteomes" id="UP000242450">
    <property type="component" value="Chromosome 27"/>
</dbReference>
<dbReference type="PANTHER" id="PTHR11161:SF0">
    <property type="entry name" value="O-ACYLTRANSFERASE LIKE PROTEIN"/>
    <property type="match status" value="1"/>
</dbReference>
<keyword evidence="1" id="KW-1133">Transmembrane helix</keyword>
<evidence type="ECO:0000313" key="3">
    <source>
        <dbReference type="Proteomes" id="UP000242450"/>
    </source>
</evidence>
<sequence>KSACPRPARGLAAPGVVRRLRSAHAGSQPSGGSSVRSQVTAAVPSPPALPLACPQEGWDLPGRAAERMPGSQPCARRLLRKPGRELFGLMGKCIALVALAYTVDDVSPTSSVAAAVYQGLHRTVWAAAVGWVLFACQEGYGGLVTRLLSCGVWTSLASISYACYLVHPTLIILYNGLQETLIHYTDVNMFYLFLGHCLLTFIAGLVLTLCVEKPCQELKLICLSWMV</sequence>
<comment type="caution">
    <text evidence="2">The sequence shown here is derived from an EMBL/GenBank/DDBJ whole genome shotgun (WGS) entry which is preliminary data.</text>
</comment>
<keyword evidence="3" id="KW-1185">Reference proteome</keyword>
<feature type="transmembrane region" description="Helical" evidence="1">
    <location>
        <begin position="189"/>
        <end position="211"/>
    </location>
</feature>
<dbReference type="AlphaFoldDB" id="A0A212C6X9"/>